<evidence type="ECO:0000256" key="6">
    <source>
        <dbReference type="ARBA" id="ARBA00022801"/>
    </source>
</evidence>
<keyword evidence="5" id="KW-0479">Metal-binding</keyword>
<reference evidence="12" key="1">
    <citation type="submission" date="2019-08" db="EMBL/GenBank/DDBJ databases">
        <title>The genome of the North American firefly Photinus pyralis.</title>
        <authorList>
            <consortium name="Photinus pyralis genome working group"/>
            <person name="Fallon T.R."/>
            <person name="Sander Lower S.E."/>
            <person name="Weng J.-K."/>
        </authorList>
    </citation>
    <scope>NUCLEOTIDE SEQUENCE</scope>
    <source>
        <strain evidence="12">TRF0915ILg1</strain>
        <tissue evidence="12">Whole body</tissue>
    </source>
</reference>
<dbReference type="InterPro" id="IPR024079">
    <property type="entry name" value="MetalloPept_cat_dom_sf"/>
</dbReference>
<dbReference type="EMBL" id="VTPC01090338">
    <property type="protein sequence ID" value="KAF2883619.1"/>
    <property type="molecule type" value="Genomic_DNA"/>
</dbReference>
<evidence type="ECO:0000256" key="5">
    <source>
        <dbReference type="ARBA" id="ARBA00022723"/>
    </source>
</evidence>
<feature type="chain" id="PRO_5035456341" evidence="9">
    <location>
        <begin position="20"/>
        <end position="708"/>
    </location>
</feature>
<dbReference type="AlphaFoldDB" id="A0A8K0G2P8"/>
<evidence type="ECO:0000256" key="2">
    <source>
        <dbReference type="ARBA" id="ARBA00004401"/>
    </source>
</evidence>
<dbReference type="PROSITE" id="PS51885">
    <property type="entry name" value="NEPRILYSIN"/>
    <property type="match status" value="1"/>
</dbReference>
<dbReference type="PANTHER" id="PTHR11733">
    <property type="entry name" value="ZINC METALLOPROTEASE FAMILY M13 NEPRILYSIN-RELATED"/>
    <property type="match status" value="1"/>
</dbReference>
<dbReference type="GO" id="GO:0016485">
    <property type="term" value="P:protein processing"/>
    <property type="evidence" value="ECO:0007669"/>
    <property type="project" value="TreeGrafter"/>
</dbReference>
<dbReference type="Gene3D" id="1.10.1380.10">
    <property type="entry name" value="Neutral endopeptidase , domain2"/>
    <property type="match status" value="1"/>
</dbReference>
<dbReference type="InterPro" id="IPR018497">
    <property type="entry name" value="Peptidase_M13_C"/>
</dbReference>
<comment type="subcellular location">
    <subcellularLocation>
        <location evidence="2">Cell membrane</location>
        <topology evidence="2">Single-pass type II membrane protein</topology>
    </subcellularLocation>
</comment>
<dbReference type="GO" id="GO:0046872">
    <property type="term" value="F:metal ion binding"/>
    <property type="evidence" value="ECO:0007669"/>
    <property type="project" value="UniProtKB-KW"/>
</dbReference>
<keyword evidence="7" id="KW-0862">Zinc</keyword>
<dbReference type="Proteomes" id="UP000801492">
    <property type="component" value="Unassembled WGS sequence"/>
</dbReference>
<accession>A0A8K0G2P8</accession>
<dbReference type="InterPro" id="IPR000718">
    <property type="entry name" value="Peptidase_M13"/>
</dbReference>
<evidence type="ECO:0000256" key="7">
    <source>
        <dbReference type="ARBA" id="ARBA00022833"/>
    </source>
</evidence>
<gene>
    <name evidence="12" type="ORF">ILUMI_22553</name>
</gene>
<keyword evidence="6" id="KW-0378">Hydrolase</keyword>
<sequence length="708" mass="81703">MKITIFVVSFASVIVSLRASCDEQVNTEICVTPECVIAAGDIIKRMDSRINPCDDFYEFTCGQYVRTTIIPEEESHTNVLSSSRNIIDQQLKDILDTLKANETQPFILLKQLYDECLNTNKIQRDNLKDFMKTLSSVGGWPAVAGKKWKDNNIDWKEMTLLLRKMGYYANYLITLDTTIDPKNYTRYILKIDEPSLGLINEMLVDGTSNQVVEVYYRYMVEVAVVLGANRNAAMKELQQSLEFEIQLARISLPLAIKYDKVRYNNFSLQELNLKYSYIDWKEYVNNILNSTDTTVDEETVVNVINPVYLDDLSTLLKITSKRTITNYLIWRVVQASVPYLTQKLKEKEFPLDNALNGNSAAKTRNMECVDTVAEKLPLLLGSLYVHKHFDDETKQMTETMITDIKDAYANLMNTSDWMDNTTKHNALEKLAALQPLVGYSYNTFYKEVLQTYYSELQLDKRNYLRSILSVDLFSINKNLKRLNEKVNKMEWLGRMPNFEVNAEYIPEKNMIQIPAGILKSTYFNKNYPRYINYGSVGYVLGHEITHGFDNSGRMYDENGNFEKWWTNESNSVFEKNVECIVNQYANYTIPELNGTHVNGNLTLDENIADNGGIKNAYLAYQDWVNRNGPEKILPGLNYTANQLFWISAGNIWCAKYRTEYVKRLVLQDPHSLSRFRVIGPFSNSDNFAHDFNCPLGSKMNPELKCQVW</sequence>
<keyword evidence="4" id="KW-0645">Protease</keyword>
<name>A0A8K0G2P8_IGNLU</name>
<evidence type="ECO:0000259" key="11">
    <source>
        <dbReference type="Pfam" id="PF05649"/>
    </source>
</evidence>
<organism evidence="12 13">
    <name type="scientific">Ignelater luminosus</name>
    <name type="common">Cucubano</name>
    <name type="synonym">Pyrophorus luminosus</name>
    <dbReference type="NCBI Taxonomy" id="2038154"/>
    <lineage>
        <taxon>Eukaryota</taxon>
        <taxon>Metazoa</taxon>
        <taxon>Ecdysozoa</taxon>
        <taxon>Arthropoda</taxon>
        <taxon>Hexapoda</taxon>
        <taxon>Insecta</taxon>
        <taxon>Pterygota</taxon>
        <taxon>Neoptera</taxon>
        <taxon>Endopterygota</taxon>
        <taxon>Coleoptera</taxon>
        <taxon>Polyphaga</taxon>
        <taxon>Elateriformia</taxon>
        <taxon>Elateroidea</taxon>
        <taxon>Elateridae</taxon>
        <taxon>Agrypninae</taxon>
        <taxon>Pyrophorini</taxon>
        <taxon>Ignelater</taxon>
    </lineage>
</organism>
<feature type="domain" description="Peptidase M13 N-terminal" evidence="11">
    <location>
        <begin position="52"/>
        <end position="439"/>
    </location>
</feature>
<feature type="signal peptide" evidence="9">
    <location>
        <begin position="1"/>
        <end position="19"/>
    </location>
</feature>
<evidence type="ECO:0000256" key="1">
    <source>
        <dbReference type="ARBA" id="ARBA00001947"/>
    </source>
</evidence>
<dbReference type="Pfam" id="PF05649">
    <property type="entry name" value="Peptidase_M13_N"/>
    <property type="match status" value="1"/>
</dbReference>
<dbReference type="GO" id="GO:0005886">
    <property type="term" value="C:plasma membrane"/>
    <property type="evidence" value="ECO:0007669"/>
    <property type="project" value="UniProtKB-SubCell"/>
</dbReference>
<keyword evidence="13" id="KW-1185">Reference proteome</keyword>
<dbReference type="Gene3D" id="3.40.390.10">
    <property type="entry name" value="Collagenase (Catalytic Domain)"/>
    <property type="match status" value="1"/>
</dbReference>
<comment type="cofactor">
    <cofactor evidence="1">
        <name>Zn(2+)</name>
        <dbReference type="ChEBI" id="CHEBI:29105"/>
    </cofactor>
</comment>
<dbReference type="GO" id="GO:0004222">
    <property type="term" value="F:metalloendopeptidase activity"/>
    <property type="evidence" value="ECO:0007669"/>
    <property type="project" value="InterPro"/>
</dbReference>
<dbReference type="OrthoDB" id="6475849at2759"/>
<dbReference type="PRINTS" id="PR00786">
    <property type="entry name" value="NEPRILYSIN"/>
</dbReference>
<proteinExistence type="inferred from homology"/>
<keyword evidence="9" id="KW-0732">Signal</keyword>
<evidence type="ECO:0000259" key="10">
    <source>
        <dbReference type="Pfam" id="PF01431"/>
    </source>
</evidence>
<comment type="caution">
    <text evidence="12">The sequence shown here is derived from an EMBL/GenBank/DDBJ whole genome shotgun (WGS) entry which is preliminary data.</text>
</comment>
<feature type="domain" description="Peptidase M13 C-terminal" evidence="10">
    <location>
        <begin position="501"/>
        <end position="707"/>
    </location>
</feature>
<evidence type="ECO:0000313" key="13">
    <source>
        <dbReference type="Proteomes" id="UP000801492"/>
    </source>
</evidence>
<dbReference type="Pfam" id="PF01431">
    <property type="entry name" value="Peptidase_M13"/>
    <property type="match status" value="1"/>
</dbReference>
<dbReference type="InterPro" id="IPR042089">
    <property type="entry name" value="Peptidase_M13_dom_2"/>
</dbReference>
<evidence type="ECO:0000256" key="3">
    <source>
        <dbReference type="ARBA" id="ARBA00007357"/>
    </source>
</evidence>
<evidence type="ECO:0000256" key="8">
    <source>
        <dbReference type="ARBA" id="ARBA00023049"/>
    </source>
</evidence>
<dbReference type="SUPFAM" id="SSF55486">
    <property type="entry name" value="Metalloproteases ('zincins'), catalytic domain"/>
    <property type="match status" value="1"/>
</dbReference>
<evidence type="ECO:0000313" key="12">
    <source>
        <dbReference type="EMBL" id="KAF2883619.1"/>
    </source>
</evidence>
<comment type="similarity">
    <text evidence="3">Belongs to the peptidase M13 family.</text>
</comment>
<dbReference type="CDD" id="cd08662">
    <property type="entry name" value="M13"/>
    <property type="match status" value="1"/>
</dbReference>
<protein>
    <submittedName>
        <fullName evidence="12">Uncharacterized protein</fullName>
    </submittedName>
</protein>
<dbReference type="InterPro" id="IPR008753">
    <property type="entry name" value="Peptidase_M13_N"/>
</dbReference>
<dbReference type="PANTHER" id="PTHR11733:SF224">
    <property type="entry name" value="NEPRILYSIN-2"/>
    <property type="match status" value="1"/>
</dbReference>
<evidence type="ECO:0000256" key="4">
    <source>
        <dbReference type="ARBA" id="ARBA00022670"/>
    </source>
</evidence>
<evidence type="ECO:0000256" key="9">
    <source>
        <dbReference type="SAM" id="SignalP"/>
    </source>
</evidence>
<keyword evidence="8" id="KW-0482">Metalloprotease</keyword>